<accession>A0A7X2TSU5</accession>
<protein>
    <submittedName>
        <fullName evidence="2">PorT family protein</fullName>
    </submittedName>
</protein>
<sequence length="256" mass="28447">MQADGKVNERNINKQRFTMKKLTAIVILTVLLLAPLFSRSGGDRYVGLSAGYVYSSISTDTGYKTGQSYAPGHGFSISIPMVFQVHDNIGIETGIDFLQKNFKSSYTSVSLSDTIQTYETNINSYIELPLALSLSLTDGRMSATLGAGGYFGFWAASYREGKTMGSSISLDGEKGEFGYYSGYHEFSDRYDNRFAFGLLFRSSLEYRLDSVVLMLRLSYRMGITDMRKGQKYYAPVMRNNALIAECGIMYNFGGGK</sequence>
<dbReference type="EMBL" id="VUNN01000041">
    <property type="protein sequence ID" value="MSU07343.1"/>
    <property type="molecule type" value="Genomic_DNA"/>
</dbReference>
<evidence type="ECO:0000313" key="3">
    <source>
        <dbReference type="Proteomes" id="UP000460549"/>
    </source>
</evidence>
<keyword evidence="3" id="KW-1185">Reference proteome</keyword>
<reference evidence="2 3" key="1">
    <citation type="submission" date="2019-08" db="EMBL/GenBank/DDBJ databases">
        <title>In-depth cultivation of the pig gut microbiome towards novel bacterial diversity and tailored functional studies.</title>
        <authorList>
            <person name="Wylensek D."/>
            <person name="Hitch T.C.A."/>
            <person name="Clavel T."/>
        </authorList>
    </citation>
    <scope>NUCLEOTIDE SEQUENCE [LARGE SCALE GENOMIC DNA]</scope>
    <source>
        <strain evidence="2 3">NM-380-WT-3C1</strain>
    </source>
</reference>
<proteinExistence type="predicted"/>
<dbReference type="AlphaFoldDB" id="A0A7X2TSU5"/>
<organism evidence="2 3">
    <name type="scientific">Bullifex porci</name>
    <dbReference type="NCBI Taxonomy" id="2606638"/>
    <lineage>
        <taxon>Bacteria</taxon>
        <taxon>Pseudomonadati</taxon>
        <taxon>Spirochaetota</taxon>
        <taxon>Spirochaetia</taxon>
        <taxon>Spirochaetales</taxon>
        <taxon>Spirochaetaceae</taxon>
        <taxon>Bullifex</taxon>
    </lineage>
</organism>
<evidence type="ECO:0000259" key="1">
    <source>
        <dbReference type="Pfam" id="PF13568"/>
    </source>
</evidence>
<feature type="domain" description="Outer membrane protein beta-barrel" evidence="1">
    <location>
        <begin position="46"/>
        <end position="226"/>
    </location>
</feature>
<name>A0A7X2TSU5_9SPIO</name>
<dbReference type="Proteomes" id="UP000460549">
    <property type="component" value="Unassembled WGS sequence"/>
</dbReference>
<dbReference type="Pfam" id="PF13568">
    <property type="entry name" value="OMP_b-brl_2"/>
    <property type="match status" value="1"/>
</dbReference>
<gene>
    <name evidence="2" type="ORF">FYJ80_11350</name>
</gene>
<comment type="caution">
    <text evidence="2">The sequence shown here is derived from an EMBL/GenBank/DDBJ whole genome shotgun (WGS) entry which is preliminary data.</text>
</comment>
<evidence type="ECO:0000313" key="2">
    <source>
        <dbReference type="EMBL" id="MSU07343.1"/>
    </source>
</evidence>
<dbReference type="InterPro" id="IPR025665">
    <property type="entry name" value="Beta-barrel_OMP_2"/>
</dbReference>